<gene>
    <name evidence="3" type="ORF">NIT7321_02796</name>
</gene>
<feature type="domain" description="NERD" evidence="2">
    <location>
        <begin position="29"/>
        <end position="125"/>
    </location>
</feature>
<dbReference type="GO" id="GO:0033202">
    <property type="term" value="C:DNA helicase complex"/>
    <property type="evidence" value="ECO:0007669"/>
    <property type="project" value="TreeGrafter"/>
</dbReference>
<dbReference type="InterPro" id="IPR027417">
    <property type="entry name" value="P-loop_NTPase"/>
</dbReference>
<accession>A0A0H5D494</accession>
<dbReference type="GO" id="GO:0000725">
    <property type="term" value="P:recombinational repair"/>
    <property type="evidence" value="ECO:0007669"/>
    <property type="project" value="TreeGrafter"/>
</dbReference>
<name>A0A0H5D494_9RHOB</name>
<dbReference type="AlphaFoldDB" id="A0A0H5D494"/>
<proteinExistence type="predicted"/>
<dbReference type="EMBL" id="CVRL01000035">
    <property type="protein sequence ID" value="CRL11926.1"/>
    <property type="molecule type" value="Genomic_DNA"/>
</dbReference>
<dbReference type="Gene3D" id="3.40.50.300">
    <property type="entry name" value="P-loop containing nucleotide triphosphate hydrolases"/>
    <property type="match status" value="1"/>
</dbReference>
<dbReference type="Proteomes" id="UP000043764">
    <property type="component" value="Unassembled WGS sequence"/>
</dbReference>
<evidence type="ECO:0000256" key="1">
    <source>
        <dbReference type="ARBA" id="ARBA00034923"/>
    </source>
</evidence>
<evidence type="ECO:0000313" key="3">
    <source>
        <dbReference type="EMBL" id="CRL11926.1"/>
    </source>
</evidence>
<dbReference type="GO" id="GO:0043138">
    <property type="term" value="F:3'-5' DNA helicase activity"/>
    <property type="evidence" value="ECO:0007669"/>
    <property type="project" value="TreeGrafter"/>
</dbReference>
<keyword evidence="3" id="KW-0067">ATP-binding</keyword>
<reference evidence="4" key="1">
    <citation type="submission" date="2015-05" db="EMBL/GenBank/DDBJ databases">
        <authorList>
            <person name="Rodrigo-Torres Lidia"/>
            <person name="Arahal R.David."/>
        </authorList>
    </citation>
    <scope>NUCLEOTIDE SEQUENCE [LARGE SCALE GENOMIC DNA]</scope>
    <source>
        <strain evidence="4">CECT 7321</strain>
    </source>
</reference>
<dbReference type="InterPro" id="IPR000212">
    <property type="entry name" value="DNA_helicase_UvrD/REP"/>
</dbReference>
<protein>
    <recommendedName>
        <fullName evidence="1">DNA 3'-5' helicase II</fullName>
    </recommendedName>
</protein>
<keyword evidence="3" id="KW-0378">Hydrolase</keyword>
<evidence type="ECO:0000313" key="4">
    <source>
        <dbReference type="Proteomes" id="UP000043764"/>
    </source>
</evidence>
<dbReference type="PANTHER" id="PTHR11070:SF2">
    <property type="entry name" value="ATP-DEPENDENT DNA HELICASE SRS2"/>
    <property type="match status" value="1"/>
</dbReference>
<dbReference type="Pfam" id="PF08378">
    <property type="entry name" value="NERD"/>
    <property type="match status" value="1"/>
</dbReference>
<dbReference type="RefSeq" id="WP_082203782.1">
    <property type="nucleotide sequence ID" value="NZ_CVRL01000035.1"/>
</dbReference>
<evidence type="ECO:0000259" key="2">
    <source>
        <dbReference type="Pfam" id="PF08378"/>
    </source>
</evidence>
<dbReference type="PANTHER" id="PTHR11070">
    <property type="entry name" value="UVRD / RECB / PCRA DNA HELICASE FAMILY MEMBER"/>
    <property type="match status" value="1"/>
</dbReference>
<keyword evidence="4" id="KW-1185">Reference proteome</keyword>
<keyword evidence="3" id="KW-0347">Helicase</keyword>
<dbReference type="InterPro" id="IPR011528">
    <property type="entry name" value="NERD"/>
</dbReference>
<dbReference type="GO" id="GO:0005524">
    <property type="term" value="F:ATP binding"/>
    <property type="evidence" value="ECO:0007669"/>
    <property type="project" value="InterPro"/>
</dbReference>
<keyword evidence="3" id="KW-0547">Nucleotide-binding</keyword>
<organism evidence="3 4">
    <name type="scientific">Phaeobacter italicus</name>
    <dbReference type="NCBI Taxonomy" id="481446"/>
    <lineage>
        <taxon>Bacteria</taxon>
        <taxon>Pseudomonadati</taxon>
        <taxon>Pseudomonadota</taxon>
        <taxon>Alphaproteobacteria</taxon>
        <taxon>Rhodobacterales</taxon>
        <taxon>Roseobacteraceae</taxon>
        <taxon>Phaeobacter</taxon>
    </lineage>
</organism>
<sequence>MRCEENNATGRIIEPPLHELHRLPAPLEAGEQTVLNFFDRNLDPTWEIYIQPHLNGLRPDFVLLNPTVGIAVFEVKNWSFDAVRYFSKEVSAKKVELWGSSNGKEFSKETDNPFRKVALYKERIFNIYCPRLQQKAGFAAITGGVIFPSATRAQGLELQRSFLGRREREAAGVYLPVCGREELSSNDLSKVFPGACRAKSSLMTPALADDLRGWLVEPDYSKEQREPLPLDSQQRRLAETRTASGFRRIKGPAGSGKSLVLAAKAARLASEGKSVLVVTYNITLWHYLRDMIRRNISHRDAMRNVELTHFHDWCKDLCMAAGAGAAYSELFAEIHKIEASNLPENEKRKTISELLGPILERDVPRLARETALSKDAPRYDAILVDEAQDYLPLWWAALKNCRAEGGEMVLVADTTQDIYDKAGSWTDDAMSGAGFTGDWARLEGSYRLPREALQAAHDFALEFLPKEKIDLAEASQGSLEVEPCTLRWIQCSPADAKKQCVDAILALMRETGLKSGAANADITFICNEIAFGRSVTDELDTYSGIRTIHTFDGSRMEQVRKKMAFWKGDARIKATTLHSFKGWESRLLVVHVGHAIGDDSLASVYAALTRLKRSPAGSWLTVVCSAPELEAYGRSWSKRSVSDGSQNMTAEENPLIEQMRKKLSFKQH</sequence>
<dbReference type="GO" id="GO:0003677">
    <property type="term" value="F:DNA binding"/>
    <property type="evidence" value="ECO:0007669"/>
    <property type="project" value="InterPro"/>
</dbReference>
<dbReference type="SUPFAM" id="SSF52540">
    <property type="entry name" value="P-loop containing nucleoside triphosphate hydrolases"/>
    <property type="match status" value="1"/>
</dbReference>
<dbReference type="GO" id="GO:0005829">
    <property type="term" value="C:cytosol"/>
    <property type="evidence" value="ECO:0007669"/>
    <property type="project" value="TreeGrafter"/>
</dbReference>